<dbReference type="InterPro" id="IPR006312">
    <property type="entry name" value="TatA/E"/>
</dbReference>
<sequence length="72" mass="7649">MELIIVLVIALLVLGPKKLPEVGRSVGKGMREFKDALSGEHDDDDSQVKPGPTGVTAEAGASNPERTEFESD</sequence>
<keyword evidence="12" id="KW-1185">Reference proteome</keyword>
<dbReference type="EMBL" id="CP098502">
    <property type="protein sequence ID" value="UTI63388.1"/>
    <property type="molecule type" value="Genomic_DNA"/>
</dbReference>
<keyword evidence="3 9" id="KW-1003">Cell membrane</keyword>
<keyword evidence="4 9" id="KW-0812">Transmembrane</keyword>
<dbReference type="PANTHER" id="PTHR42982:SF1">
    <property type="entry name" value="SEC-INDEPENDENT PROTEIN TRANSLOCASE PROTEIN TATA"/>
    <property type="match status" value="1"/>
</dbReference>
<dbReference type="InterPro" id="IPR003369">
    <property type="entry name" value="TatA/B/E"/>
</dbReference>
<keyword evidence="2 9" id="KW-0813">Transport</keyword>
<evidence type="ECO:0000313" key="11">
    <source>
        <dbReference type="EMBL" id="UTI63388.1"/>
    </source>
</evidence>
<evidence type="ECO:0000313" key="12">
    <source>
        <dbReference type="Proteomes" id="UP001056035"/>
    </source>
</evidence>
<evidence type="ECO:0000256" key="1">
    <source>
        <dbReference type="ARBA" id="ARBA00004162"/>
    </source>
</evidence>
<dbReference type="Proteomes" id="UP001056035">
    <property type="component" value="Chromosome"/>
</dbReference>
<evidence type="ECO:0000256" key="6">
    <source>
        <dbReference type="ARBA" id="ARBA00022989"/>
    </source>
</evidence>
<proteinExistence type="inferred from homology"/>
<evidence type="ECO:0000256" key="3">
    <source>
        <dbReference type="ARBA" id="ARBA00022475"/>
    </source>
</evidence>
<gene>
    <name evidence="9" type="primary">tatA</name>
    <name evidence="11" type="ORF">NBH00_18810</name>
</gene>
<evidence type="ECO:0000256" key="2">
    <source>
        <dbReference type="ARBA" id="ARBA00022448"/>
    </source>
</evidence>
<evidence type="ECO:0000256" key="9">
    <source>
        <dbReference type="HAMAP-Rule" id="MF_00236"/>
    </source>
</evidence>
<dbReference type="Gene3D" id="1.20.5.3310">
    <property type="match status" value="1"/>
</dbReference>
<organism evidence="11 12">
    <name type="scientific">Paraconexibacter antarcticus</name>
    <dbReference type="NCBI Taxonomy" id="2949664"/>
    <lineage>
        <taxon>Bacteria</taxon>
        <taxon>Bacillati</taxon>
        <taxon>Actinomycetota</taxon>
        <taxon>Thermoleophilia</taxon>
        <taxon>Solirubrobacterales</taxon>
        <taxon>Paraconexibacteraceae</taxon>
        <taxon>Paraconexibacter</taxon>
    </lineage>
</organism>
<evidence type="ECO:0000256" key="4">
    <source>
        <dbReference type="ARBA" id="ARBA00022692"/>
    </source>
</evidence>
<comment type="subcellular location">
    <subcellularLocation>
        <location evidence="1 9">Cell membrane</location>
        <topology evidence="1 9">Single-pass membrane protein</topology>
    </subcellularLocation>
</comment>
<keyword evidence="5 9" id="KW-0653">Protein transport</keyword>
<evidence type="ECO:0000256" key="10">
    <source>
        <dbReference type="SAM" id="MobiDB-lite"/>
    </source>
</evidence>
<keyword evidence="6 9" id="KW-1133">Transmembrane helix</keyword>
<keyword evidence="8 9" id="KW-0472">Membrane</keyword>
<evidence type="ECO:0000256" key="5">
    <source>
        <dbReference type="ARBA" id="ARBA00022927"/>
    </source>
</evidence>
<protein>
    <recommendedName>
        <fullName evidence="9">Sec-independent protein translocase protein TatA</fullName>
    </recommendedName>
</protein>
<name>A0ABY5DQ82_9ACTN</name>
<comment type="subunit">
    <text evidence="9">The Tat system comprises two distinct complexes: a TatABC complex, containing multiple copies of TatA, TatB and TatC subunits, and a separate TatA complex, containing only TatA subunits. Substrates initially bind to the TatABC complex, which probably triggers association of the separate TatA complex to form the active translocon.</text>
</comment>
<feature type="region of interest" description="Disordered" evidence="10">
    <location>
        <begin position="33"/>
        <end position="72"/>
    </location>
</feature>
<keyword evidence="7 9" id="KW-0811">Translocation</keyword>
<dbReference type="PANTHER" id="PTHR42982">
    <property type="entry name" value="SEC-INDEPENDENT PROTEIN TRANSLOCASE PROTEIN TATA"/>
    <property type="match status" value="1"/>
</dbReference>
<comment type="similarity">
    <text evidence="9">Belongs to the TatA/E family.</text>
</comment>
<dbReference type="NCBIfam" id="TIGR01411">
    <property type="entry name" value="tatAE"/>
    <property type="match status" value="1"/>
</dbReference>
<dbReference type="NCBIfam" id="NF011430">
    <property type="entry name" value="PRK14861.1"/>
    <property type="match status" value="1"/>
</dbReference>
<evidence type="ECO:0000256" key="8">
    <source>
        <dbReference type="ARBA" id="ARBA00023136"/>
    </source>
</evidence>
<dbReference type="HAMAP" id="MF_00236">
    <property type="entry name" value="TatA_E"/>
    <property type="match status" value="1"/>
</dbReference>
<reference evidence="11 12" key="1">
    <citation type="submission" date="2022-06" db="EMBL/GenBank/DDBJ databases">
        <title>Paraconexibacter antarcticus.</title>
        <authorList>
            <person name="Kim C.S."/>
        </authorList>
    </citation>
    <scope>NUCLEOTIDE SEQUENCE [LARGE SCALE GENOMIC DNA]</scope>
    <source>
        <strain evidence="11 12">02-257</strain>
    </source>
</reference>
<accession>A0ABY5DQ82</accession>
<comment type="function">
    <text evidence="9">Part of the twin-arginine translocation (Tat) system that transports large folded proteins containing a characteristic twin-arginine motif in their signal peptide across membranes. TatA could form the protein-conducting channel of the Tat system.</text>
</comment>
<dbReference type="Pfam" id="PF02416">
    <property type="entry name" value="TatA_B_E"/>
    <property type="match status" value="1"/>
</dbReference>
<evidence type="ECO:0000256" key="7">
    <source>
        <dbReference type="ARBA" id="ARBA00023010"/>
    </source>
</evidence>